<dbReference type="RefSeq" id="WP_175529074.1">
    <property type="nucleotide sequence ID" value="NZ_FOZL01000001.1"/>
</dbReference>
<dbReference type="Proteomes" id="UP000199024">
    <property type="component" value="Unassembled WGS sequence"/>
</dbReference>
<sequence length="238" mass="26394">MLDILATIHNRHSMRGAFDLGRPVSPETQEKILQAAQWAPTPTNMQNFEMIVVNSADQLDAIGKIPADMSEQFLRETYALLSFTETELAAKRTGMLASSFPLAWTNPEAWNPEADARSQLTFLDRTIGETPLLMFVLYDGSRRAPGSDADTVGLISLGCVMENMWLACESLGLGFHVLTVVSDGAVEKQLRSLMHIPVQMKIAFACSIGYAAQQTAPDTRVRRLLKDFVHYNKFDARA</sequence>
<evidence type="ECO:0000256" key="2">
    <source>
        <dbReference type="ARBA" id="ARBA00022643"/>
    </source>
</evidence>
<dbReference type="AlphaFoldDB" id="A0A1I6MR07"/>
<dbReference type="STRING" id="474950.SAMN05421771_3358"/>
<dbReference type="PANTHER" id="PTHR23026:SF90">
    <property type="entry name" value="IODOTYROSINE DEIODINASE 1"/>
    <property type="match status" value="1"/>
</dbReference>
<proteinExistence type="predicted"/>
<gene>
    <name evidence="5" type="ORF">SAMN05421771_3358</name>
</gene>
<evidence type="ECO:0000256" key="1">
    <source>
        <dbReference type="ARBA" id="ARBA00022630"/>
    </source>
</evidence>
<dbReference type="Gene3D" id="3.40.109.10">
    <property type="entry name" value="NADH Oxidase"/>
    <property type="match status" value="1"/>
</dbReference>
<feature type="domain" description="Nitroreductase" evidence="4">
    <location>
        <begin position="8"/>
        <end position="210"/>
    </location>
</feature>
<dbReference type="GO" id="GO:0016491">
    <property type="term" value="F:oxidoreductase activity"/>
    <property type="evidence" value="ECO:0007669"/>
    <property type="project" value="UniProtKB-KW"/>
</dbReference>
<keyword evidence="6" id="KW-1185">Reference proteome</keyword>
<reference evidence="5 6" key="1">
    <citation type="submission" date="2016-10" db="EMBL/GenBank/DDBJ databases">
        <authorList>
            <person name="de Groot N.N."/>
        </authorList>
    </citation>
    <scope>NUCLEOTIDE SEQUENCE [LARGE SCALE GENOMIC DNA]</scope>
    <source>
        <strain evidence="5 6">DSM 21001</strain>
    </source>
</reference>
<evidence type="ECO:0000313" key="6">
    <source>
        <dbReference type="Proteomes" id="UP000199024"/>
    </source>
</evidence>
<dbReference type="SUPFAM" id="SSF55469">
    <property type="entry name" value="FMN-dependent nitroreductase-like"/>
    <property type="match status" value="1"/>
</dbReference>
<name>A0A1I6MR07_9BACT</name>
<accession>A0A1I6MR07</accession>
<keyword evidence="3" id="KW-0560">Oxidoreductase</keyword>
<evidence type="ECO:0000259" key="4">
    <source>
        <dbReference type="Pfam" id="PF00881"/>
    </source>
</evidence>
<evidence type="ECO:0000313" key="5">
    <source>
        <dbReference type="EMBL" id="SFS18145.1"/>
    </source>
</evidence>
<dbReference type="Pfam" id="PF00881">
    <property type="entry name" value="Nitroreductase"/>
    <property type="match status" value="1"/>
</dbReference>
<dbReference type="InterPro" id="IPR000415">
    <property type="entry name" value="Nitroreductase-like"/>
</dbReference>
<protein>
    <submittedName>
        <fullName evidence="5">Nitroreductase</fullName>
    </submittedName>
</protein>
<keyword evidence="1" id="KW-0285">Flavoprotein</keyword>
<evidence type="ECO:0000256" key="3">
    <source>
        <dbReference type="ARBA" id="ARBA00023002"/>
    </source>
</evidence>
<dbReference type="PANTHER" id="PTHR23026">
    <property type="entry name" value="NADPH NITROREDUCTASE"/>
    <property type="match status" value="1"/>
</dbReference>
<dbReference type="InterPro" id="IPR029479">
    <property type="entry name" value="Nitroreductase"/>
</dbReference>
<keyword evidence="2" id="KW-0288">FMN</keyword>
<organism evidence="5 6">
    <name type="scientific">Granulicella pectinivorans</name>
    <dbReference type="NCBI Taxonomy" id="474950"/>
    <lineage>
        <taxon>Bacteria</taxon>
        <taxon>Pseudomonadati</taxon>
        <taxon>Acidobacteriota</taxon>
        <taxon>Terriglobia</taxon>
        <taxon>Terriglobales</taxon>
        <taxon>Acidobacteriaceae</taxon>
        <taxon>Granulicella</taxon>
    </lineage>
</organism>
<dbReference type="EMBL" id="FOZL01000001">
    <property type="protein sequence ID" value="SFS18145.1"/>
    <property type="molecule type" value="Genomic_DNA"/>
</dbReference>
<dbReference type="InterPro" id="IPR050627">
    <property type="entry name" value="Nitroreductase/BluB"/>
</dbReference>